<proteinExistence type="predicted"/>
<dbReference type="Proteomes" id="UP000004221">
    <property type="component" value="Unassembled WGS sequence"/>
</dbReference>
<dbReference type="GO" id="GO:0006163">
    <property type="term" value="P:purine nucleotide metabolic process"/>
    <property type="evidence" value="ECO:0007669"/>
    <property type="project" value="UniProtKB-ARBA"/>
</dbReference>
<evidence type="ECO:0000313" key="4">
    <source>
        <dbReference type="Proteomes" id="UP000004221"/>
    </source>
</evidence>
<dbReference type="InterPro" id="IPR052188">
    <property type="entry name" value="Ni-pincer_cofactor_biosynth"/>
</dbReference>
<dbReference type="EMBL" id="CAGS01000230">
    <property type="protein sequence ID" value="CCF84065.1"/>
    <property type="molecule type" value="Genomic_DNA"/>
</dbReference>
<dbReference type="PIRSF" id="PIRSF006661">
    <property type="entry name" value="PP-lp_UCP006661"/>
    <property type="match status" value="1"/>
</dbReference>
<dbReference type="GO" id="GO:0016783">
    <property type="term" value="F:sulfurtransferase activity"/>
    <property type="evidence" value="ECO:0007669"/>
    <property type="project" value="InterPro"/>
</dbReference>
<dbReference type="InterPro" id="IPR005232">
    <property type="entry name" value="LarE"/>
</dbReference>
<reference evidence="3 4" key="1">
    <citation type="journal article" date="2012" name="ISME J.">
        <title>Nitrification expanded: discovery, physiology and genomics of a nitrite-oxidizing bacterium from the phylum Chloroflexi.</title>
        <authorList>
            <person name="Sorokin D.Y."/>
            <person name="Lucker S."/>
            <person name="Vejmelkova D."/>
            <person name="Kostrikina N.A."/>
            <person name="Kleerebezem R."/>
            <person name="Rijpstra W.I."/>
            <person name="Damste J.S."/>
            <person name="Le Paslier D."/>
            <person name="Muyzer G."/>
            <person name="Wagner M."/>
            <person name="van Loosdrecht M.C."/>
            <person name="Daims H."/>
        </authorList>
    </citation>
    <scope>NUCLEOTIDE SEQUENCE [LARGE SCALE GENOMIC DNA]</scope>
    <source>
        <strain evidence="4">none</strain>
    </source>
</reference>
<name>I4EHA3_9BACT</name>
<dbReference type="PANTHER" id="PTHR43169:SF2">
    <property type="entry name" value="NAD_GMP SYNTHASE DOMAIN-CONTAINING PROTEIN"/>
    <property type="match status" value="1"/>
</dbReference>
<feature type="active site" description="Nucleophile and sulfur donor" evidence="1">
    <location>
        <position position="177"/>
    </location>
</feature>
<comment type="caution">
    <text evidence="3">The sequence shown here is derived from an EMBL/GenBank/DDBJ whole genome shotgun (WGS) entry which is preliminary data.</text>
</comment>
<evidence type="ECO:0000313" key="3">
    <source>
        <dbReference type="EMBL" id="CCF84065.1"/>
    </source>
</evidence>
<organism evidence="3 4">
    <name type="scientific">Nitrolancea hollandica Lb</name>
    <dbReference type="NCBI Taxonomy" id="1129897"/>
    <lineage>
        <taxon>Bacteria</taxon>
        <taxon>Pseudomonadati</taxon>
        <taxon>Thermomicrobiota</taxon>
        <taxon>Thermomicrobia</taxon>
        <taxon>Sphaerobacterales</taxon>
        <taxon>Sphaerobacterineae</taxon>
        <taxon>Sphaerobacteraceae</taxon>
        <taxon>Nitrolancea</taxon>
    </lineage>
</organism>
<gene>
    <name evidence="3" type="ORF">NITHO_3050010</name>
</gene>
<keyword evidence="4" id="KW-1185">Reference proteome</keyword>
<evidence type="ECO:0000259" key="2">
    <source>
        <dbReference type="Pfam" id="PF02540"/>
    </source>
</evidence>
<feature type="domain" description="NAD/GMP synthase" evidence="2">
    <location>
        <begin position="19"/>
        <end position="111"/>
    </location>
</feature>
<evidence type="ECO:0000256" key="1">
    <source>
        <dbReference type="PIRSR" id="PIRSR006661-1"/>
    </source>
</evidence>
<dbReference type="CDD" id="cd01990">
    <property type="entry name" value="LarE-like"/>
    <property type="match status" value="1"/>
</dbReference>
<dbReference type="AlphaFoldDB" id="I4EHA3"/>
<dbReference type="InterPro" id="IPR014729">
    <property type="entry name" value="Rossmann-like_a/b/a_fold"/>
</dbReference>
<dbReference type="PANTHER" id="PTHR43169">
    <property type="entry name" value="EXSB FAMILY PROTEIN"/>
    <property type="match status" value="1"/>
</dbReference>
<protein>
    <recommendedName>
        <fullName evidence="2">NAD/GMP synthase domain-containing protein</fullName>
    </recommendedName>
</protein>
<accession>I4EHA3</accession>
<dbReference type="RefSeq" id="WP_008477933.1">
    <property type="nucleotide sequence ID" value="NZ_CAGS01000230.1"/>
</dbReference>
<dbReference type="SUPFAM" id="SSF52402">
    <property type="entry name" value="Adenine nucleotide alpha hydrolases-like"/>
    <property type="match status" value="1"/>
</dbReference>
<dbReference type="InterPro" id="IPR022310">
    <property type="entry name" value="NAD/GMP_synthase"/>
</dbReference>
<sequence>MNPVTTAKMDHLRRILDAMESVVVAYSAGVDSTLLLRIAHEVLADRVLAATGLSDTYPEEEMAEARRLAGELGVEHVMVRTEELTDPRYAMNSHQRCFFCKNELYSRLRQVADERGFAVVADGTNADDLEDFRPGLRAARALGVRSPLQEAGLTKAEIREVSNELGLRTWDKPAYACLSSRFPYGTPITVEKLRQVADAERFIRSLGFRNFRVRHHDTLARLELDPADFPRVIELRDEITRGLREAGYSFVTLDLQGFRSGSLNEPLNDTLKQRGLRAERGR</sequence>
<dbReference type="Pfam" id="PF02540">
    <property type="entry name" value="NAD_synthase"/>
    <property type="match status" value="1"/>
</dbReference>
<dbReference type="OrthoDB" id="9776919at2"/>
<dbReference type="Gene3D" id="3.40.50.620">
    <property type="entry name" value="HUPs"/>
    <property type="match status" value="1"/>
</dbReference>
<dbReference type="NCBIfam" id="TIGR00268">
    <property type="entry name" value="ATP-dependent sacrificial sulfur transferase LarE"/>
    <property type="match status" value="1"/>
</dbReference>